<gene>
    <name evidence="1" type="ORF">MTR66_07010</name>
</gene>
<comment type="caution">
    <text evidence="1">The sequence shown here is derived from an EMBL/GenBank/DDBJ whole genome shotgun (WGS) entry which is preliminary data.</text>
</comment>
<evidence type="ECO:0008006" key="3">
    <source>
        <dbReference type="Google" id="ProtNLM"/>
    </source>
</evidence>
<dbReference type="RefSeq" id="WP_243919127.1">
    <property type="nucleotide sequence ID" value="NZ_JALHLG010000007.1"/>
</dbReference>
<accession>A0ABT0BND5</accession>
<organism evidence="1 2">
    <name type="scientific">Novosphingobium beihaiensis</name>
    <dbReference type="NCBI Taxonomy" id="2930389"/>
    <lineage>
        <taxon>Bacteria</taxon>
        <taxon>Pseudomonadati</taxon>
        <taxon>Pseudomonadota</taxon>
        <taxon>Alphaproteobacteria</taxon>
        <taxon>Sphingomonadales</taxon>
        <taxon>Sphingomonadaceae</taxon>
        <taxon>Novosphingobium</taxon>
    </lineage>
</organism>
<proteinExistence type="predicted"/>
<sequence>MATILYGECIGPQETAKVRISDLADQGCDLETDAFCAVSDGDVSLWIGAVGPFHASATRKDASHLALRFKEPIDGRIVEHFRRG</sequence>
<evidence type="ECO:0000313" key="1">
    <source>
        <dbReference type="EMBL" id="MCJ2186562.1"/>
    </source>
</evidence>
<keyword evidence="2" id="KW-1185">Reference proteome</keyword>
<reference evidence="1 2" key="1">
    <citation type="submission" date="2022-04" db="EMBL/GenBank/DDBJ databases">
        <title>Identification of a novel bacterium isolated from mangrove sediments.</title>
        <authorList>
            <person name="Pan X."/>
        </authorList>
    </citation>
    <scope>NUCLEOTIDE SEQUENCE [LARGE SCALE GENOMIC DNA]</scope>
    <source>
        <strain evidence="1 2">B2638</strain>
    </source>
</reference>
<dbReference type="Proteomes" id="UP001202281">
    <property type="component" value="Unassembled WGS sequence"/>
</dbReference>
<evidence type="ECO:0000313" key="2">
    <source>
        <dbReference type="Proteomes" id="UP001202281"/>
    </source>
</evidence>
<name>A0ABT0BND5_9SPHN</name>
<dbReference type="EMBL" id="JALHLG010000007">
    <property type="protein sequence ID" value="MCJ2186562.1"/>
    <property type="molecule type" value="Genomic_DNA"/>
</dbReference>
<protein>
    <recommendedName>
        <fullName evidence="3">PilZ domain-containing protein</fullName>
    </recommendedName>
</protein>